<comment type="subcellular location">
    <subcellularLocation>
        <location evidence="1">Membrane</location>
        <topology evidence="1">Multi-pass membrane protein</topology>
    </subcellularLocation>
</comment>
<name>A0ABR2UQU8_9PEZI</name>
<feature type="region of interest" description="Disordered" evidence="7">
    <location>
        <begin position="194"/>
        <end position="302"/>
    </location>
</feature>
<proteinExistence type="inferred from homology"/>
<dbReference type="PANTHER" id="PTHR43731">
    <property type="entry name" value="RHOMBOID PROTEASE"/>
    <property type="match status" value="1"/>
</dbReference>
<feature type="compositionally biased region" description="Basic and acidic residues" evidence="7">
    <location>
        <begin position="561"/>
        <end position="572"/>
    </location>
</feature>
<dbReference type="EMBL" id="JARVKF010000403">
    <property type="protein sequence ID" value="KAK9416848.1"/>
    <property type="molecule type" value="Genomic_DNA"/>
</dbReference>
<feature type="domain" description="Peptidase S54 rhomboid" evidence="9">
    <location>
        <begin position="404"/>
        <end position="548"/>
    </location>
</feature>
<feature type="compositionally biased region" description="Basic and acidic residues" evidence="7">
    <location>
        <begin position="250"/>
        <end position="282"/>
    </location>
</feature>
<dbReference type="PANTHER" id="PTHR43731:SF14">
    <property type="entry name" value="PRESENILIN-ASSOCIATED RHOMBOID-LIKE PROTEIN, MITOCHONDRIAL"/>
    <property type="match status" value="1"/>
</dbReference>
<protein>
    <recommendedName>
        <fullName evidence="9">Peptidase S54 rhomboid domain-containing protein</fullName>
    </recommendedName>
</protein>
<evidence type="ECO:0000256" key="2">
    <source>
        <dbReference type="ARBA" id="ARBA00009045"/>
    </source>
</evidence>
<dbReference type="InterPro" id="IPR022764">
    <property type="entry name" value="Peptidase_S54_rhomboid_dom"/>
</dbReference>
<feature type="compositionally biased region" description="Basic and acidic residues" evidence="7">
    <location>
        <begin position="582"/>
        <end position="592"/>
    </location>
</feature>
<evidence type="ECO:0000256" key="4">
    <source>
        <dbReference type="ARBA" id="ARBA00022801"/>
    </source>
</evidence>
<comment type="similarity">
    <text evidence="2">Belongs to the peptidase S54 family.</text>
</comment>
<comment type="caution">
    <text evidence="10">The sequence shown here is derived from an EMBL/GenBank/DDBJ whole genome shotgun (WGS) entry which is preliminary data.</text>
</comment>
<reference evidence="10 11" key="1">
    <citation type="journal article" date="2024" name="J. Plant Pathol.">
        <title>Sequence and assembly of the genome of Seiridium unicorne, isolate CBS 538.82, causal agent of cypress canker disease.</title>
        <authorList>
            <person name="Scali E."/>
            <person name="Rocca G.D."/>
            <person name="Danti R."/>
            <person name="Garbelotto M."/>
            <person name="Barberini S."/>
            <person name="Baroncelli R."/>
            <person name="Emiliani G."/>
        </authorList>
    </citation>
    <scope>NUCLEOTIDE SEQUENCE [LARGE SCALE GENOMIC DNA]</scope>
    <source>
        <strain evidence="10 11">BM-138-508</strain>
    </source>
</reference>
<organism evidence="10 11">
    <name type="scientific">Seiridium unicorne</name>
    <dbReference type="NCBI Taxonomy" id="138068"/>
    <lineage>
        <taxon>Eukaryota</taxon>
        <taxon>Fungi</taxon>
        <taxon>Dikarya</taxon>
        <taxon>Ascomycota</taxon>
        <taxon>Pezizomycotina</taxon>
        <taxon>Sordariomycetes</taxon>
        <taxon>Xylariomycetidae</taxon>
        <taxon>Amphisphaeriales</taxon>
        <taxon>Sporocadaceae</taxon>
        <taxon>Seiridium</taxon>
    </lineage>
</organism>
<accession>A0ABR2UQU8</accession>
<evidence type="ECO:0000259" key="9">
    <source>
        <dbReference type="Pfam" id="PF01694"/>
    </source>
</evidence>
<keyword evidence="4" id="KW-0378">Hydrolase</keyword>
<feature type="transmembrane region" description="Helical" evidence="8">
    <location>
        <begin position="469"/>
        <end position="487"/>
    </location>
</feature>
<dbReference type="InterPro" id="IPR035952">
    <property type="entry name" value="Rhomboid-like_sf"/>
</dbReference>
<evidence type="ECO:0000256" key="7">
    <source>
        <dbReference type="SAM" id="MobiDB-lite"/>
    </source>
</evidence>
<feature type="transmembrane region" description="Helical" evidence="8">
    <location>
        <begin position="359"/>
        <end position="382"/>
    </location>
</feature>
<keyword evidence="6 8" id="KW-0472">Membrane</keyword>
<feature type="transmembrane region" description="Helical" evidence="8">
    <location>
        <begin position="508"/>
        <end position="525"/>
    </location>
</feature>
<keyword evidence="11" id="KW-1185">Reference proteome</keyword>
<evidence type="ECO:0000256" key="3">
    <source>
        <dbReference type="ARBA" id="ARBA00022692"/>
    </source>
</evidence>
<keyword evidence="5 8" id="KW-1133">Transmembrane helix</keyword>
<evidence type="ECO:0000256" key="1">
    <source>
        <dbReference type="ARBA" id="ARBA00004141"/>
    </source>
</evidence>
<evidence type="ECO:0000313" key="10">
    <source>
        <dbReference type="EMBL" id="KAK9416848.1"/>
    </source>
</evidence>
<dbReference type="Gene3D" id="1.20.1540.10">
    <property type="entry name" value="Rhomboid-like"/>
    <property type="match status" value="1"/>
</dbReference>
<evidence type="ECO:0000313" key="11">
    <source>
        <dbReference type="Proteomes" id="UP001408356"/>
    </source>
</evidence>
<keyword evidence="3 8" id="KW-0812">Transmembrane</keyword>
<evidence type="ECO:0000256" key="8">
    <source>
        <dbReference type="SAM" id="Phobius"/>
    </source>
</evidence>
<evidence type="ECO:0000256" key="6">
    <source>
        <dbReference type="ARBA" id="ARBA00023136"/>
    </source>
</evidence>
<feature type="region of interest" description="Disordered" evidence="7">
    <location>
        <begin position="561"/>
        <end position="592"/>
    </location>
</feature>
<sequence length="592" mass="66244">MNILSSLAPPSSFHIGIRAICRHSERTLCAAAVRQLSPATATSSESCRTYSSLGRLGLSRPLRHNPLKHEQLLPRTAIRTIFKFRAIVHYSQLPNDYEDGKGLPFRKEDLNRTEVKQVFGPNITPANANALLRIIHGRRVAGTLDDPDLQQNTATFHGADKIKALEYLRTYVPVDEVLNAGLRAEDELRLLEEEVKDDEQMEQQDKETIPLKTSPPPPKELTEQEPEDQPKTLTGRLPQHKDSSPYGESVFDRIRKRNEALSAERKKREEEERIKREEEEARQNIGGLQKEMAQPKAMSPWRQKYAERATSNLTAPPEMKAWERLLPAATFTLLVLAACVVLAAYYTPVKRERRMWPDIPPAAATCIALMLINTAIFALWKFPPAWSILNRYMIVVPATPRPLQLIGALFSHQSFTHLAGNMIALWFFGIRLHDEIGRGNFLALYFASGTVGFLASMFNLVLWRGIQHTSLGASGAIYGIVTAFFWTHRKDEFKVFGYPPDPLSGPTGAVFLGSLVGLHIWAGLFSSSAAAMILDVASHFGGIAAGLLGIELVQKHMDERSRTRAEREKELSKTVNVTNKVMESRPDGGKQS</sequence>
<feature type="transmembrane region" description="Helical" evidence="8">
    <location>
        <begin position="441"/>
        <end position="463"/>
    </location>
</feature>
<dbReference type="InterPro" id="IPR050925">
    <property type="entry name" value="Rhomboid_protease_S54"/>
</dbReference>
<evidence type="ECO:0000256" key="5">
    <source>
        <dbReference type="ARBA" id="ARBA00022989"/>
    </source>
</evidence>
<dbReference type="SUPFAM" id="SSF144091">
    <property type="entry name" value="Rhomboid-like"/>
    <property type="match status" value="1"/>
</dbReference>
<gene>
    <name evidence="10" type="ORF">SUNI508_09320</name>
</gene>
<dbReference type="Pfam" id="PF01694">
    <property type="entry name" value="Rhomboid"/>
    <property type="match status" value="1"/>
</dbReference>
<dbReference type="Proteomes" id="UP001408356">
    <property type="component" value="Unassembled WGS sequence"/>
</dbReference>
<feature type="transmembrane region" description="Helical" evidence="8">
    <location>
        <begin position="325"/>
        <end position="347"/>
    </location>
</feature>